<comment type="caution">
    <text evidence="1">The sequence shown here is derived from an EMBL/GenBank/DDBJ whole genome shotgun (WGS) entry which is preliminary data.</text>
</comment>
<dbReference type="OrthoDB" id="2426273at2759"/>
<reference evidence="1 2" key="1">
    <citation type="journal article" date="2018" name="IMA Fungus">
        <title>IMA Genome-F 9: Draft genome sequence of Annulohypoxylon stygium, Aspergillus mulundensis, Berkeleyomyces basicola (syn. Thielaviopsis basicola), Ceratocystis smalleyi, two Cercospora beticola strains, Coleophoma cylindrospora, Fusarium fracticaudum, Phialophora cf. hyalina, and Morchella septimelata.</title>
        <authorList>
            <person name="Wingfield B.D."/>
            <person name="Bills G.F."/>
            <person name="Dong Y."/>
            <person name="Huang W."/>
            <person name="Nel W.J."/>
            <person name="Swalarsk-Parry B.S."/>
            <person name="Vaghefi N."/>
            <person name="Wilken P.M."/>
            <person name="An Z."/>
            <person name="de Beer Z.W."/>
            <person name="De Vos L."/>
            <person name="Chen L."/>
            <person name="Duong T.A."/>
            <person name="Gao Y."/>
            <person name="Hammerbacher A."/>
            <person name="Kikkert J.R."/>
            <person name="Li Y."/>
            <person name="Li H."/>
            <person name="Li K."/>
            <person name="Li Q."/>
            <person name="Liu X."/>
            <person name="Ma X."/>
            <person name="Naidoo K."/>
            <person name="Pethybridge S.J."/>
            <person name="Sun J."/>
            <person name="Steenkamp E.T."/>
            <person name="van der Nest M.A."/>
            <person name="van Wyk S."/>
            <person name="Wingfield M.J."/>
            <person name="Xiong C."/>
            <person name="Yue Q."/>
            <person name="Zhang X."/>
        </authorList>
    </citation>
    <scope>NUCLEOTIDE SEQUENCE [LARGE SCALE GENOMIC DNA]</scope>
    <source>
        <strain evidence="1 2">BP5796</strain>
    </source>
</reference>
<accession>A0A3D8Q6F6</accession>
<evidence type="ECO:0000313" key="1">
    <source>
        <dbReference type="EMBL" id="RDW57267.1"/>
    </source>
</evidence>
<name>A0A3D8Q6F6_9HELO</name>
<dbReference type="AlphaFoldDB" id="A0A3D8Q6F6"/>
<gene>
    <name evidence="1" type="ORF">BP5796_12717</name>
</gene>
<evidence type="ECO:0000313" key="2">
    <source>
        <dbReference type="Proteomes" id="UP000256328"/>
    </source>
</evidence>
<dbReference type="PANTHER" id="PTHR39596">
    <property type="match status" value="1"/>
</dbReference>
<proteinExistence type="predicted"/>
<dbReference type="Proteomes" id="UP000256328">
    <property type="component" value="Unassembled WGS sequence"/>
</dbReference>
<keyword evidence="2" id="KW-1185">Reference proteome</keyword>
<dbReference type="PANTHER" id="PTHR39596:SF4">
    <property type="entry name" value="HET DOMAIN PROTEIN (AFU_ORTHOLOGUE AFUA_3G03140)-RELATED"/>
    <property type="match status" value="1"/>
</dbReference>
<organism evidence="1 2">
    <name type="scientific">Coleophoma crateriformis</name>
    <dbReference type="NCBI Taxonomy" id="565419"/>
    <lineage>
        <taxon>Eukaryota</taxon>
        <taxon>Fungi</taxon>
        <taxon>Dikarya</taxon>
        <taxon>Ascomycota</taxon>
        <taxon>Pezizomycotina</taxon>
        <taxon>Leotiomycetes</taxon>
        <taxon>Helotiales</taxon>
        <taxon>Dermateaceae</taxon>
        <taxon>Coleophoma</taxon>
    </lineage>
</organism>
<evidence type="ECO:0008006" key="3">
    <source>
        <dbReference type="Google" id="ProtNLM"/>
    </source>
</evidence>
<dbReference type="EMBL" id="PDLN01000023">
    <property type="protein sequence ID" value="RDW57267.1"/>
    <property type="molecule type" value="Genomic_DNA"/>
</dbReference>
<protein>
    <recommendedName>
        <fullName evidence="3">Heterokaryon incompatibility domain-containing protein</fullName>
    </recommendedName>
</protein>
<sequence length="863" mass="96992">MPQSTGPRLWYPCETVMACIEDGDKFSLRNRFSMLNDEFERSWQLKEFFTPFLLAVQLPNTHFSKLDTHLSTLIPGALETYPNAIPSSGAQSGTEEVRVVEDIISRLPSLPQRLFALPLVKSELMRGNGTLWDGIRNGRWASKFVVPESRHHLEAQQPAEATSIMDLISKSQDIIWANLYVTQFIDTNSVVLATKIAQQGTKADIVFAQDCLQYINLLADLNDEFDKLDNAASLSIMEPFSDPTLSVQGLKRALFPEVDDGHTQGRAILKVFLWTVWQRSVMLYFYYIIRVQLFHGYPPEWSSLFVVQGIERLSHLDSEDYRGDGIDYVCNWAFEVLRTSRSSLGLDFRTMLSRFDSHFVGFSGRCIKGSTLTCQGDLPESCERFTGAETKAQSAHTTSCNGSCQKISWSEESYRKVRGPRAIDFEKASCSLQYIEASSRTMAISHVWSHGQGGRPEQGINLCLHEQYSSLAKSCRCDSYWIDSTCIPSDSQLRKEAIDTINGVFTTSNVILICDKDLQSVDISSEQTERPHIELLEILLSILLVCDWNVRAWTMLEAIRGRKNVHILTGGYQLISLTELFLEVLNDGAIDLAVLLGSAQHLLPSSDPSPSLSLEDGGFLLSQRHASRADDEIVIWGLLKSLPGDKSPASLWKSQSAVLTGYLMSSAPRIELPGYHWAPQTPYIRPQFRSVFLDDGLQGNSLEQKYMVCYQPYDGQGSYIAQNCPSGLVGKWLVCDLNLTMLAKYRYDFCHKTLLEVGHPTQIELNPTLDPMIEVYEQPDTASACNLIEELISLQNKVRIIRPLATCGTVQYEGGQGRGERYGTVAAICTLGAEQHSWKWQGVYQWLDETDDSTWIIETMVIV</sequence>